<feature type="repeat" description="PPR" evidence="2">
    <location>
        <begin position="167"/>
        <end position="201"/>
    </location>
</feature>
<dbReference type="PANTHER" id="PTHR47926:SF438">
    <property type="entry name" value="PENTATRICOPEPTIDE REPEAT-CONTAINING PROTEIN"/>
    <property type="match status" value="1"/>
</dbReference>
<dbReference type="InterPro" id="IPR046960">
    <property type="entry name" value="PPR_At4g14850-like_plant"/>
</dbReference>
<dbReference type="GO" id="GO:0009451">
    <property type="term" value="P:RNA modification"/>
    <property type="evidence" value="ECO:0007669"/>
    <property type="project" value="InterPro"/>
</dbReference>
<dbReference type="EMBL" id="JAKUCV010005428">
    <property type="protein sequence ID" value="KAJ4831217.1"/>
    <property type="molecule type" value="Genomic_DNA"/>
</dbReference>
<dbReference type="InterPro" id="IPR002885">
    <property type="entry name" value="PPR_rpt"/>
</dbReference>
<name>A0A9Q0FIW6_9ROSI</name>
<organism evidence="3 4">
    <name type="scientific">Turnera subulata</name>
    <dbReference type="NCBI Taxonomy" id="218843"/>
    <lineage>
        <taxon>Eukaryota</taxon>
        <taxon>Viridiplantae</taxon>
        <taxon>Streptophyta</taxon>
        <taxon>Embryophyta</taxon>
        <taxon>Tracheophyta</taxon>
        <taxon>Spermatophyta</taxon>
        <taxon>Magnoliopsida</taxon>
        <taxon>eudicotyledons</taxon>
        <taxon>Gunneridae</taxon>
        <taxon>Pentapetalae</taxon>
        <taxon>rosids</taxon>
        <taxon>fabids</taxon>
        <taxon>Malpighiales</taxon>
        <taxon>Passifloraceae</taxon>
        <taxon>Turnera</taxon>
    </lineage>
</organism>
<dbReference type="NCBIfam" id="TIGR00756">
    <property type="entry name" value="PPR"/>
    <property type="match status" value="3"/>
</dbReference>
<sequence length="529" mass="59357">MNFALLQTCLKNKLSRPNQLLQSLTNIIRHFSSFKFSRTTQTKRLHRALRILDLVAPKTKTRIPAERQNHFRLIQDFLQTDRKQDIEHRYFTSNFVSSDPFEVFPTLFDEILEPSSPVVPEQDCGATWLRFDVSVLSNAVSGCASTRDLRGGIQYHCLAVSVGFLANAYIGSSLITLYGKCGELQNAYKVFHEMPVKNVVSWTAIISVYAQEWKVDVCLELYSLMRRNSILAPNDFTFTSLLSACTGSGALGQGKSAHCQIIKMGFDSYLHISNALMSMYCKCGNIPDALSVYRNMGRKDIVSWNSMIAGYAQHGLAVEAIELFEKMKKQGVKPDAFTFLGVLSSCRHAGLVEEGKNYFNSMVEYGVTPELDHCSCIVDLLGRAGLVEEARDFVERMPVSPNAIIWGSLLSSCRLHGNVWIGIQAAESKLLLEPGCAAAHVQLANLYSSVGYWDQAARVRKSMKDRSLKINPGCSWIEIKNLVHRFSAEDSCSDRMTEIVTVLDCLVDHMIAMTFEPEFFEEDANDYFS</sequence>
<keyword evidence="1" id="KW-0677">Repeat</keyword>
<dbReference type="Proteomes" id="UP001141552">
    <property type="component" value="Unassembled WGS sequence"/>
</dbReference>
<dbReference type="OrthoDB" id="768257at2759"/>
<reference evidence="3" key="1">
    <citation type="submission" date="2022-02" db="EMBL/GenBank/DDBJ databases">
        <authorList>
            <person name="Henning P.M."/>
            <person name="McCubbin A.G."/>
            <person name="Shore J.S."/>
        </authorList>
    </citation>
    <scope>NUCLEOTIDE SEQUENCE</scope>
    <source>
        <strain evidence="3">F60SS</strain>
        <tissue evidence="3">Leaves</tissue>
    </source>
</reference>
<gene>
    <name evidence="3" type="ORF">Tsubulata_005499</name>
</gene>
<dbReference type="GO" id="GO:0003723">
    <property type="term" value="F:RNA binding"/>
    <property type="evidence" value="ECO:0007669"/>
    <property type="project" value="InterPro"/>
</dbReference>
<dbReference type="InterPro" id="IPR011990">
    <property type="entry name" value="TPR-like_helical_dom_sf"/>
</dbReference>
<dbReference type="PROSITE" id="PS51375">
    <property type="entry name" value="PPR"/>
    <property type="match status" value="3"/>
</dbReference>
<evidence type="ECO:0000256" key="1">
    <source>
        <dbReference type="ARBA" id="ARBA00022737"/>
    </source>
</evidence>
<evidence type="ECO:0000313" key="4">
    <source>
        <dbReference type="Proteomes" id="UP001141552"/>
    </source>
</evidence>
<dbReference type="InterPro" id="IPR046848">
    <property type="entry name" value="E_motif"/>
</dbReference>
<proteinExistence type="predicted"/>
<dbReference type="FunFam" id="1.25.40.10:FF:000196">
    <property type="entry name" value="Pentatricopeptide repeat-containing protein At4g14850"/>
    <property type="match status" value="1"/>
</dbReference>
<reference evidence="3" key="2">
    <citation type="journal article" date="2023" name="Plants (Basel)">
        <title>Annotation of the Turnera subulata (Passifloraceae) Draft Genome Reveals the S-Locus Evolved after the Divergence of Turneroideae from Passifloroideae in a Stepwise Manner.</title>
        <authorList>
            <person name="Henning P.M."/>
            <person name="Roalson E.H."/>
            <person name="Mir W."/>
            <person name="McCubbin A.G."/>
            <person name="Shore J.S."/>
        </authorList>
    </citation>
    <scope>NUCLEOTIDE SEQUENCE</scope>
    <source>
        <strain evidence="3">F60SS</strain>
    </source>
</reference>
<dbReference type="PANTHER" id="PTHR47926">
    <property type="entry name" value="PENTATRICOPEPTIDE REPEAT-CONTAINING PROTEIN"/>
    <property type="match status" value="1"/>
</dbReference>
<dbReference type="Pfam" id="PF01535">
    <property type="entry name" value="PPR"/>
    <property type="match status" value="1"/>
</dbReference>
<evidence type="ECO:0000256" key="2">
    <source>
        <dbReference type="PROSITE-ProRule" id="PRU00708"/>
    </source>
</evidence>
<comment type="caution">
    <text evidence="3">The sequence shown here is derived from an EMBL/GenBank/DDBJ whole genome shotgun (WGS) entry which is preliminary data.</text>
</comment>
<dbReference type="Gene3D" id="1.25.40.10">
    <property type="entry name" value="Tetratricopeptide repeat domain"/>
    <property type="match status" value="2"/>
</dbReference>
<evidence type="ECO:0000313" key="3">
    <source>
        <dbReference type="EMBL" id="KAJ4831217.1"/>
    </source>
</evidence>
<dbReference type="AlphaFoldDB" id="A0A9Q0FIW6"/>
<dbReference type="Pfam" id="PF20431">
    <property type="entry name" value="E_motif"/>
    <property type="match status" value="1"/>
</dbReference>
<dbReference type="Pfam" id="PF13041">
    <property type="entry name" value="PPR_2"/>
    <property type="match status" value="2"/>
</dbReference>
<accession>A0A9Q0FIW6</accession>
<feature type="repeat" description="PPR" evidence="2">
    <location>
        <begin position="300"/>
        <end position="334"/>
    </location>
</feature>
<keyword evidence="4" id="KW-1185">Reference proteome</keyword>
<dbReference type="FunFam" id="1.25.40.10:FF:000378">
    <property type="entry name" value="Pentatricopeptide repeat-containing protein mitochondrial"/>
    <property type="match status" value="1"/>
</dbReference>
<feature type="repeat" description="PPR" evidence="2">
    <location>
        <begin position="335"/>
        <end position="369"/>
    </location>
</feature>
<protein>
    <submittedName>
        <fullName evidence="3">Uncharacterized protein</fullName>
    </submittedName>
</protein>